<dbReference type="SUPFAM" id="SSF53335">
    <property type="entry name" value="S-adenosyl-L-methionine-dependent methyltransferases"/>
    <property type="match status" value="1"/>
</dbReference>
<dbReference type="Proteomes" id="UP001198220">
    <property type="component" value="Unassembled WGS sequence"/>
</dbReference>
<keyword evidence="5" id="KW-0698">rRNA processing</keyword>
<evidence type="ECO:0000256" key="7">
    <source>
        <dbReference type="ARBA" id="ARBA00022679"/>
    </source>
</evidence>
<dbReference type="InterPro" id="IPR023267">
    <property type="entry name" value="RCMT"/>
</dbReference>
<dbReference type="EMBL" id="JAJEPS010000001">
    <property type="protein sequence ID" value="MCC2124579.1"/>
    <property type="molecule type" value="Genomic_DNA"/>
</dbReference>
<dbReference type="PANTHER" id="PTHR22807">
    <property type="entry name" value="NOP2 YEAST -RELATED NOL1/NOP2/FMU SUN DOMAIN-CONTAINING"/>
    <property type="match status" value="1"/>
</dbReference>
<evidence type="ECO:0000256" key="9">
    <source>
        <dbReference type="ARBA" id="ARBA00022884"/>
    </source>
</evidence>
<comment type="function">
    <text evidence="1">Specifically methylates the cytosine at position 967 (m5C967) of 16S rRNA.</text>
</comment>
<protein>
    <recommendedName>
        <fullName evidence="3">16S rRNA (cytosine(967)-C(5))-methyltransferase</fullName>
        <ecNumber evidence="3">2.1.1.176</ecNumber>
    </recommendedName>
    <alternativeName>
        <fullName evidence="10">16S rRNA m5C967 methyltransferase</fullName>
    </alternativeName>
    <alternativeName>
        <fullName evidence="11">rRNA (cytosine-C(5)-)-methyltransferase RsmB</fullName>
    </alternativeName>
</protein>
<evidence type="ECO:0000256" key="1">
    <source>
        <dbReference type="ARBA" id="ARBA00002724"/>
    </source>
</evidence>
<feature type="binding site" evidence="13">
    <location>
        <begin position="260"/>
        <end position="266"/>
    </location>
    <ligand>
        <name>S-adenosyl-L-methionine</name>
        <dbReference type="ChEBI" id="CHEBI:59789"/>
    </ligand>
</feature>
<dbReference type="Gene3D" id="1.10.940.10">
    <property type="entry name" value="NusB-like"/>
    <property type="match status" value="1"/>
</dbReference>
<dbReference type="EC" id="2.1.1.176" evidence="3"/>
<feature type="domain" description="SAM-dependent MTase RsmB/NOP-type" evidence="14">
    <location>
        <begin position="170"/>
        <end position="431"/>
    </location>
</feature>
<keyword evidence="7 13" id="KW-0808">Transferase</keyword>
<dbReference type="Pfam" id="PF01189">
    <property type="entry name" value="Methyltr_RsmB-F"/>
    <property type="match status" value="1"/>
</dbReference>
<dbReference type="InterPro" id="IPR054728">
    <property type="entry name" value="RsmB-like_ferredoxin"/>
</dbReference>
<comment type="subcellular location">
    <subcellularLocation>
        <location evidence="2">Cytoplasm</location>
    </subcellularLocation>
</comment>
<evidence type="ECO:0000259" key="14">
    <source>
        <dbReference type="PROSITE" id="PS51686"/>
    </source>
</evidence>
<dbReference type="AlphaFoldDB" id="A0AAE3DAP4"/>
<dbReference type="PANTHER" id="PTHR22807:SF53">
    <property type="entry name" value="RIBOSOMAL RNA SMALL SUBUNIT METHYLTRANSFERASE B-RELATED"/>
    <property type="match status" value="1"/>
</dbReference>
<dbReference type="SUPFAM" id="SSF48013">
    <property type="entry name" value="NusB-like"/>
    <property type="match status" value="1"/>
</dbReference>
<keyword evidence="8 13" id="KW-0949">S-adenosyl-L-methionine</keyword>
<feature type="binding site" evidence="13">
    <location>
        <position position="284"/>
    </location>
    <ligand>
        <name>S-adenosyl-L-methionine</name>
        <dbReference type="ChEBI" id="CHEBI:59789"/>
    </ligand>
</feature>
<keyword evidence="4" id="KW-0963">Cytoplasm</keyword>
<sequence>MTDQGAKVNTRALALDFLLETVEKGGYSHVVMRGMLEKYQYLDKKERAFLTRLCEGTLERMLELDAIINRCSKVPVKKMKPVIRNLLRLSVYQLKYMDQIPDSAVCNEAVKMAQKKGFYSLKGFVNGVLRNIARELPDMKFEDLSIQYSTPKWIVDQWISEYGEEKATQMLADQYRDKPTTIRVNLSKISRDELAARLEEEGAQVQTVEEADCALAISGYDYLRALPSFREGLFQVQDVSSMKAALMADPREGDYCIDVCAAPGGKSLHLADLMHGTGMVEARDLTEYKVGLIEENIERTAAQNIRAVQMDATVLDEASVEKADVVLADIPCSGLGVLSKKTDLKYRMTQEQQAELVELQRKILSTVWQYVKPGGTLVYSTCTVHKEENEKNVEWFLENCPFILKEQIQMLPGVDTWDGFFIAKLERKRND</sequence>
<dbReference type="Gene3D" id="3.40.50.150">
    <property type="entry name" value="Vaccinia Virus protein VP39"/>
    <property type="match status" value="1"/>
</dbReference>
<dbReference type="Pfam" id="PF22458">
    <property type="entry name" value="RsmF-B_ferredox"/>
    <property type="match status" value="1"/>
</dbReference>
<dbReference type="PROSITE" id="PS51686">
    <property type="entry name" value="SAM_MT_RSMB_NOP"/>
    <property type="match status" value="1"/>
</dbReference>
<evidence type="ECO:0000256" key="2">
    <source>
        <dbReference type="ARBA" id="ARBA00004496"/>
    </source>
</evidence>
<dbReference type="GO" id="GO:0006355">
    <property type="term" value="P:regulation of DNA-templated transcription"/>
    <property type="evidence" value="ECO:0007669"/>
    <property type="project" value="InterPro"/>
</dbReference>
<evidence type="ECO:0000256" key="10">
    <source>
        <dbReference type="ARBA" id="ARBA00030399"/>
    </source>
</evidence>
<proteinExistence type="inferred from homology"/>
<dbReference type="InterPro" id="IPR004573">
    <property type="entry name" value="rRNA_ssu_MeTfrase_B"/>
</dbReference>
<evidence type="ECO:0000256" key="3">
    <source>
        <dbReference type="ARBA" id="ARBA00012140"/>
    </source>
</evidence>
<dbReference type="NCBIfam" id="TIGR00563">
    <property type="entry name" value="rsmB"/>
    <property type="match status" value="1"/>
</dbReference>
<dbReference type="GO" id="GO:0008649">
    <property type="term" value="F:rRNA methyltransferase activity"/>
    <property type="evidence" value="ECO:0007669"/>
    <property type="project" value="InterPro"/>
</dbReference>
<dbReference type="CDD" id="cd02440">
    <property type="entry name" value="AdoMet_MTases"/>
    <property type="match status" value="1"/>
</dbReference>
<feature type="binding site" evidence="13">
    <location>
        <position position="311"/>
    </location>
    <ligand>
        <name>S-adenosyl-L-methionine</name>
        <dbReference type="ChEBI" id="CHEBI:59789"/>
    </ligand>
</feature>
<dbReference type="GO" id="GO:0005737">
    <property type="term" value="C:cytoplasm"/>
    <property type="evidence" value="ECO:0007669"/>
    <property type="project" value="UniProtKB-SubCell"/>
</dbReference>
<organism evidence="15 16">
    <name type="scientific">Hominiventricola filiformis</name>
    <dbReference type="NCBI Taxonomy" id="2885352"/>
    <lineage>
        <taxon>Bacteria</taxon>
        <taxon>Bacillati</taxon>
        <taxon>Bacillota</taxon>
        <taxon>Clostridia</taxon>
        <taxon>Lachnospirales</taxon>
        <taxon>Lachnospiraceae</taxon>
        <taxon>Hominiventricola</taxon>
    </lineage>
</organism>
<evidence type="ECO:0000313" key="15">
    <source>
        <dbReference type="EMBL" id="MCC2124579.1"/>
    </source>
</evidence>
<evidence type="ECO:0000313" key="16">
    <source>
        <dbReference type="Proteomes" id="UP001198220"/>
    </source>
</evidence>
<dbReference type="InterPro" id="IPR001678">
    <property type="entry name" value="MeTrfase_RsmB-F_NOP2_dom"/>
</dbReference>
<evidence type="ECO:0000256" key="6">
    <source>
        <dbReference type="ARBA" id="ARBA00022603"/>
    </source>
</evidence>
<comment type="caution">
    <text evidence="15">The sequence shown here is derived from an EMBL/GenBank/DDBJ whole genome shotgun (WGS) entry which is preliminary data.</text>
</comment>
<dbReference type="InterPro" id="IPR006027">
    <property type="entry name" value="NusB_RsmB_TIM44"/>
</dbReference>
<keyword evidence="9 13" id="KW-0694">RNA-binding</keyword>
<keyword evidence="6 13" id="KW-0489">Methyltransferase</keyword>
<reference evidence="15 16" key="1">
    <citation type="submission" date="2021-10" db="EMBL/GenBank/DDBJ databases">
        <title>Anaerobic single-cell dispensing facilitates the cultivation of human gut bacteria.</title>
        <authorList>
            <person name="Afrizal A."/>
        </authorList>
    </citation>
    <scope>NUCLEOTIDE SEQUENCE [LARGE SCALE GENOMIC DNA]</scope>
    <source>
        <strain evidence="15 16">CLA-AA-H276</strain>
    </source>
</reference>
<feature type="active site" description="Nucleophile" evidence="13">
    <location>
        <position position="382"/>
    </location>
</feature>
<evidence type="ECO:0000256" key="11">
    <source>
        <dbReference type="ARBA" id="ARBA00031088"/>
    </source>
</evidence>
<gene>
    <name evidence="15" type="primary">rsmB</name>
    <name evidence="15" type="ORF">LKD36_00120</name>
</gene>
<evidence type="ECO:0000256" key="12">
    <source>
        <dbReference type="ARBA" id="ARBA00047283"/>
    </source>
</evidence>
<dbReference type="InterPro" id="IPR029063">
    <property type="entry name" value="SAM-dependent_MTases_sf"/>
</dbReference>
<accession>A0AAE3DAP4</accession>
<evidence type="ECO:0000256" key="5">
    <source>
        <dbReference type="ARBA" id="ARBA00022552"/>
    </source>
</evidence>
<keyword evidence="16" id="KW-1185">Reference proteome</keyword>
<evidence type="ECO:0000256" key="8">
    <source>
        <dbReference type="ARBA" id="ARBA00022691"/>
    </source>
</evidence>
<feature type="binding site" evidence="13">
    <location>
        <position position="329"/>
    </location>
    <ligand>
        <name>S-adenosyl-L-methionine</name>
        <dbReference type="ChEBI" id="CHEBI:59789"/>
    </ligand>
</feature>
<dbReference type="RefSeq" id="WP_178753831.1">
    <property type="nucleotide sequence ID" value="NZ_JAJEPS010000001.1"/>
</dbReference>
<dbReference type="GO" id="GO:0003723">
    <property type="term" value="F:RNA binding"/>
    <property type="evidence" value="ECO:0007669"/>
    <property type="project" value="UniProtKB-UniRule"/>
</dbReference>
<dbReference type="PRINTS" id="PR02008">
    <property type="entry name" value="RCMTFAMILY"/>
</dbReference>
<evidence type="ECO:0000256" key="13">
    <source>
        <dbReference type="PROSITE-ProRule" id="PRU01023"/>
    </source>
</evidence>
<name>A0AAE3DAP4_9FIRM</name>
<evidence type="ECO:0000256" key="4">
    <source>
        <dbReference type="ARBA" id="ARBA00022490"/>
    </source>
</evidence>
<comment type="catalytic activity">
    <reaction evidence="12">
        <text>cytidine(967) in 16S rRNA + S-adenosyl-L-methionine = 5-methylcytidine(967) in 16S rRNA + S-adenosyl-L-homocysteine + H(+)</text>
        <dbReference type="Rhea" id="RHEA:42748"/>
        <dbReference type="Rhea" id="RHEA-COMP:10219"/>
        <dbReference type="Rhea" id="RHEA-COMP:10220"/>
        <dbReference type="ChEBI" id="CHEBI:15378"/>
        <dbReference type="ChEBI" id="CHEBI:57856"/>
        <dbReference type="ChEBI" id="CHEBI:59789"/>
        <dbReference type="ChEBI" id="CHEBI:74483"/>
        <dbReference type="ChEBI" id="CHEBI:82748"/>
        <dbReference type="EC" id="2.1.1.176"/>
    </reaction>
</comment>
<dbReference type="Pfam" id="PF01029">
    <property type="entry name" value="NusB"/>
    <property type="match status" value="1"/>
</dbReference>
<comment type="similarity">
    <text evidence="13">Belongs to the class I-like SAM-binding methyltransferase superfamily. RsmB/NOP family.</text>
</comment>
<dbReference type="InterPro" id="IPR035926">
    <property type="entry name" value="NusB-like_sf"/>
</dbReference>
<dbReference type="NCBIfam" id="NF011494">
    <property type="entry name" value="PRK14902.1"/>
    <property type="match status" value="1"/>
</dbReference>
<dbReference type="InterPro" id="IPR049560">
    <property type="entry name" value="MeTrfase_RsmB-F_NOP2_cat"/>
</dbReference>